<keyword evidence="8" id="KW-0472">Membrane</keyword>
<organism evidence="10 11">
    <name type="scientific">Pinctada imbricata</name>
    <name type="common">Atlantic pearl-oyster</name>
    <name type="synonym">Pinctada martensii</name>
    <dbReference type="NCBI Taxonomy" id="66713"/>
    <lineage>
        <taxon>Eukaryota</taxon>
        <taxon>Metazoa</taxon>
        <taxon>Spiralia</taxon>
        <taxon>Lophotrochozoa</taxon>
        <taxon>Mollusca</taxon>
        <taxon>Bivalvia</taxon>
        <taxon>Autobranchia</taxon>
        <taxon>Pteriomorphia</taxon>
        <taxon>Pterioida</taxon>
        <taxon>Pterioidea</taxon>
        <taxon>Pteriidae</taxon>
        <taxon>Pinctada</taxon>
    </lineage>
</organism>
<dbReference type="InterPro" id="IPR022764">
    <property type="entry name" value="Peptidase_S54_rhomboid_dom"/>
</dbReference>
<gene>
    <name evidence="10" type="ORF">FSP39_022453</name>
</gene>
<evidence type="ECO:0000313" key="10">
    <source>
        <dbReference type="EMBL" id="KAK3096045.1"/>
    </source>
</evidence>
<evidence type="ECO:0000256" key="6">
    <source>
        <dbReference type="ARBA" id="ARBA00022801"/>
    </source>
</evidence>
<keyword evidence="7" id="KW-1133">Transmembrane helix</keyword>
<comment type="catalytic activity">
    <reaction evidence="1">
        <text>Cleaves type-1 transmembrane domains using a catalytic dyad composed of serine and histidine that are contributed by different transmembrane domains.</text>
        <dbReference type="EC" id="3.4.21.105"/>
    </reaction>
</comment>
<dbReference type="AlphaFoldDB" id="A0AA89BU61"/>
<keyword evidence="5" id="KW-0812">Transmembrane</keyword>
<dbReference type="GO" id="GO:0004252">
    <property type="term" value="F:serine-type endopeptidase activity"/>
    <property type="evidence" value="ECO:0007669"/>
    <property type="project" value="InterPro"/>
</dbReference>
<dbReference type="Pfam" id="PF01694">
    <property type="entry name" value="Rhomboid"/>
    <property type="match status" value="1"/>
</dbReference>
<dbReference type="Gene3D" id="1.20.1540.10">
    <property type="entry name" value="Rhomboid-like"/>
    <property type="match status" value="1"/>
</dbReference>
<feature type="domain" description="Peptidase S54 rhomboid" evidence="9">
    <location>
        <begin position="39"/>
        <end position="179"/>
    </location>
</feature>
<dbReference type="InterPro" id="IPR050925">
    <property type="entry name" value="Rhomboid_protease_S54"/>
</dbReference>
<dbReference type="PANTHER" id="PTHR43731">
    <property type="entry name" value="RHOMBOID PROTEASE"/>
    <property type="match status" value="1"/>
</dbReference>
<evidence type="ECO:0000256" key="3">
    <source>
        <dbReference type="ARBA" id="ARBA00009045"/>
    </source>
</evidence>
<reference evidence="10" key="1">
    <citation type="submission" date="2019-08" db="EMBL/GenBank/DDBJ databases">
        <title>The improved chromosome-level genome for the pearl oyster Pinctada fucata martensii using PacBio sequencing and Hi-C.</title>
        <authorList>
            <person name="Zheng Z."/>
        </authorList>
    </citation>
    <scope>NUCLEOTIDE SEQUENCE</scope>
    <source>
        <strain evidence="10">ZZ-2019</strain>
        <tissue evidence="10">Adductor muscle</tissue>
    </source>
</reference>
<comment type="similarity">
    <text evidence="3">Belongs to the peptidase S54 family.</text>
</comment>
<name>A0AA89BU61_PINIB</name>
<accession>A0AA89BU61</accession>
<comment type="caution">
    <text evidence="10">The sequence shown here is derived from an EMBL/GenBank/DDBJ whole genome shotgun (WGS) entry which is preliminary data.</text>
</comment>
<keyword evidence="6" id="KW-0378">Hydrolase</keyword>
<evidence type="ECO:0000256" key="7">
    <source>
        <dbReference type="ARBA" id="ARBA00022989"/>
    </source>
</evidence>
<dbReference type="GO" id="GO:0016020">
    <property type="term" value="C:membrane"/>
    <property type="evidence" value="ECO:0007669"/>
    <property type="project" value="UniProtKB-SubCell"/>
</dbReference>
<evidence type="ECO:0000313" key="11">
    <source>
        <dbReference type="Proteomes" id="UP001186944"/>
    </source>
</evidence>
<proteinExistence type="inferred from homology"/>
<evidence type="ECO:0000256" key="2">
    <source>
        <dbReference type="ARBA" id="ARBA00004141"/>
    </source>
</evidence>
<dbReference type="SUPFAM" id="SSF144091">
    <property type="entry name" value="Rhomboid-like"/>
    <property type="match status" value="1"/>
</dbReference>
<evidence type="ECO:0000256" key="4">
    <source>
        <dbReference type="ARBA" id="ARBA00013039"/>
    </source>
</evidence>
<dbReference type="EMBL" id="VSWD01000008">
    <property type="protein sequence ID" value="KAK3096045.1"/>
    <property type="molecule type" value="Genomic_DNA"/>
</dbReference>
<keyword evidence="11" id="KW-1185">Reference proteome</keyword>
<sequence length="204" mass="22431">MIGSYLAVFAMWRAGVPAASVMMKYFTSRPTGNPLISNLLSCFSHYSFLHLFCNGYVFLSFAPPVIDTLGLEQSAALYISGGVIASFAGIIPKLIRGIQVSSLGASGAIMCYLGYVCTTMPDSRLSIAFISEIFPHSFSAQQGLIGLMAMDTLGLILGWKLFDHAAHLGGVIFGIWYAKYGRDWVWSKRHQVQKLWRQIKSDSN</sequence>
<dbReference type="PANTHER" id="PTHR43731:SF14">
    <property type="entry name" value="PRESENILIN-ASSOCIATED RHOMBOID-LIKE PROTEIN, MITOCHONDRIAL"/>
    <property type="match status" value="1"/>
</dbReference>
<protein>
    <recommendedName>
        <fullName evidence="4">rhomboid protease</fullName>
        <ecNumber evidence="4">3.4.21.105</ecNumber>
    </recommendedName>
</protein>
<dbReference type="Proteomes" id="UP001186944">
    <property type="component" value="Unassembled WGS sequence"/>
</dbReference>
<evidence type="ECO:0000259" key="9">
    <source>
        <dbReference type="Pfam" id="PF01694"/>
    </source>
</evidence>
<evidence type="ECO:0000256" key="5">
    <source>
        <dbReference type="ARBA" id="ARBA00022692"/>
    </source>
</evidence>
<dbReference type="GO" id="GO:0006465">
    <property type="term" value="P:signal peptide processing"/>
    <property type="evidence" value="ECO:0007669"/>
    <property type="project" value="TreeGrafter"/>
</dbReference>
<comment type="subcellular location">
    <subcellularLocation>
        <location evidence="2">Membrane</location>
        <topology evidence="2">Multi-pass membrane protein</topology>
    </subcellularLocation>
</comment>
<evidence type="ECO:0000256" key="1">
    <source>
        <dbReference type="ARBA" id="ARBA00000156"/>
    </source>
</evidence>
<dbReference type="EC" id="3.4.21.105" evidence="4"/>
<dbReference type="InterPro" id="IPR035952">
    <property type="entry name" value="Rhomboid-like_sf"/>
</dbReference>
<evidence type="ECO:0000256" key="8">
    <source>
        <dbReference type="ARBA" id="ARBA00023136"/>
    </source>
</evidence>